<keyword evidence="2" id="KW-1185">Reference proteome</keyword>
<gene>
    <name evidence="1" type="ORF">ASJ80_16195</name>
</gene>
<protein>
    <submittedName>
        <fullName evidence="1">Zinc-binding protein</fullName>
    </submittedName>
</protein>
<name>A0A2A2HAC4_METBR</name>
<dbReference type="AlphaFoldDB" id="A0A2A2HAC4"/>
<proteinExistence type="predicted"/>
<dbReference type="Pfam" id="PF08859">
    <property type="entry name" value="DGC"/>
    <property type="match status" value="1"/>
</dbReference>
<dbReference type="Proteomes" id="UP000217784">
    <property type="component" value="Unassembled WGS sequence"/>
</dbReference>
<evidence type="ECO:0000313" key="1">
    <source>
        <dbReference type="EMBL" id="PAV06359.1"/>
    </source>
</evidence>
<dbReference type="RefSeq" id="WP_069582627.1">
    <property type="nucleotide sequence ID" value="NZ_LMVM01000001.1"/>
</dbReference>
<accession>A0A2A2HAC4</accession>
<dbReference type="EMBL" id="LMVM01000001">
    <property type="protein sequence ID" value="PAV06359.1"/>
    <property type="molecule type" value="Genomic_DNA"/>
</dbReference>
<reference evidence="1 2" key="1">
    <citation type="journal article" date="2017" name="BMC Genomics">
        <title>Genomic analysis of methanogenic archaea reveals a shift towards energy conservation.</title>
        <authorList>
            <person name="Gilmore S.P."/>
            <person name="Henske J.K."/>
            <person name="Sexton J.A."/>
            <person name="Solomon K.V."/>
            <person name="Seppala S."/>
            <person name="Yoo J.I."/>
            <person name="Huyett L.M."/>
            <person name="Pressman A."/>
            <person name="Cogan J.Z."/>
            <person name="Kivenson V."/>
            <person name="Peng X."/>
            <person name="Tan Y."/>
            <person name="Valentine D.L."/>
            <person name="O'Malley M.A."/>
        </authorList>
    </citation>
    <scope>NUCLEOTIDE SEQUENCE [LARGE SCALE GENOMIC DNA]</scope>
    <source>
        <strain evidence="1 2">M.o.H.</strain>
    </source>
</reference>
<sequence>MANEKKYALAPCSGMSPYGLITRAASVDTVKERDDLISICMGATSADREGFKQLIRKYPIIAVNGCEGSCVDKILEQKGVKVAKIINAQEELNSENMKPTDPVRLDENGEKCVLVMKKKIKELID</sequence>
<dbReference type="OrthoDB" id="70751at2157"/>
<dbReference type="InterPro" id="IPR014958">
    <property type="entry name" value="DGC"/>
</dbReference>
<evidence type="ECO:0000313" key="2">
    <source>
        <dbReference type="Proteomes" id="UP000217784"/>
    </source>
</evidence>
<comment type="caution">
    <text evidence="1">The sequence shown here is derived from an EMBL/GenBank/DDBJ whole genome shotgun (WGS) entry which is preliminary data.</text>
</comment>
<organism evidence="1 2">
    <name type="scientific">Methanobacterium bryantii</name>
    <dbReference type="NCBI Taxonomy" id="2161"/>
    <lineage>
        <taxon>Archaea</taxon>
        <taxon>Methanobacteriati</taxon>
        <taxon>Methanobacteriota</taxon>
        <taxon>Methanomada group</taxon>
        <taxon>Methanobacteria</taxon>
        <taxon>Methanobacteriales</taxon>
        <taxon>Methanobacteriaceae</taxon>
        <taxon>Methanobacterium</taxon>
    </lineage>
</organism>